<evidence type="ECO:0000313" key="6">
    <source>
        <dbReference type="EMBL" id="HJE38511.1"/>
    </source>
</evidence>
<dbReference type="InterPro" id="IPR029035">
    <property type="entry name" value="DHS-like_NAD/FAD-binding_dom"/>
</dbReference>
<evidence type="ECO:0000259" key="5">
    <source>
        <dbReference type="PROSITE" id="PS50305"/>
    </source>
</evidence>
<dbReference type="AlphaFoldDB" id="A0A921E851"/>
<dbReference type="Pfam" id="PF02146">
    <property type="entry name" value="SIR2"/>
    <property type="match status" value="1"/>
</dbReference>
<sequence>MKKLVISTGAGMSAESGIATFRDAGGLWDQYPVMDVASADGFRRNPSLVHEFYNKRRRELVKCQPNAGHLGLKELEKHFDTYIITQNVDDLHERAGSSRVLHLHGELMKVRSMTHPERIYTLDADHLDTTPETRDEYGDPVRPHIVFFQEAVPMIEPAIEWVQQADIFVVIGTSLNVYPAAGLLSYVRQGVPVYYIDPRPAAVPAGVNVIKMVASEGVAYLAKLLTGKE</sequence>
<comment type="caution">
    <text evidence="6">The sequence shown here is derived from an EMBL/GenBank/DDBJ whole genome shotgun (WGS) entry which is preliminary data.</text>
</comment>
<reference evidence="6" key="2">
    <citation type="submission" date="2021-09" db="EMBL/GenBank/DDBJ databases">
        <authorList>
            <person name="Gilroy R."/>
        </authorList>
    </citation>
    <scope>NUCLEOTIDE SEQUENCE</scope>
    <source>
        <strain evidence="6">4100</strain>
    </source>
</reference>
<dbReference type="EC" id="2.3.1.286" evidence="1"/>
<dbReference type="InterPro" id="IPR026591">
    <property type="entry name" value="Sirtuin_cat_small_dom_sf"/>
</dbReference>
<comment type="caution">
    <text evidence="4">Lacks conserved residue(s) required for the propagation of feature annotation.</text>
</comment>
<evidence type="ECO:0000256" key="3">
    <source>
        <dbReference type="ARBA" id="ARBA00023027"/>
    </source>
</evidence>
<proteinExistence type="predicted"/>
<dbReference type="Gene3D" id="3.30.1600.10">
    <property type="entry name" value="SIR2/SIRT2 'Small Domain"/>
    <property type="match status" value="1"/>
</dbReference>
<dbReference type="PROSITE" id="PS50305">
    <property type="entry name" value="SIRTUIN"/>
    <property type="match status" value="1"/>
</dbReference>
<dbReference type="InterPro" id="IPR050134">
    <property type="entry name" value="NAD-dep_sirtuin_deacylases"/>
</dbReference>
<dbReference type="PANTHER" id="PTHR11085">
    <property type="entry name" value="NAD-DEPENDENT PROTEIN DEACYLASE SIRTUIN-5, MITOCHONDRIAL-RELATED"/>
    <property type="match status" value="1"/>
</dbReference>
<feature type="domain" description="Deacetylase sirtuin-type" evidence="5">
    <location>
        <begin position="1"/>
        <end position="228"/>
    </location>
</feature>
<organism evidence="6 7">
    <name type="scientific">Candidatus Amulumruptor caecigallinarius</name>
    <dbReference type="NCBI Taxonomy" id="2109911"/>
    <lineage>
        <taxon>Bacteria</taxon>
        <taxon>Pseudomonadati</taxon>
        <taxon>Bacteroidota</taxon>
        <taxon>Bacteroidia</taxon>
        <taxon>Bacteroidales</taxon>
        <taxon>Muribaculaceae</taxon>
        <taxon>Candidatus Amulumruptor</taxon>
    </lineage>
</organism>
<gene>
    <name evidence="6" type="ORF">K8V47_01930</name>
</gene>
<dbReference type="Proteomes" id="UP000711407">
    <property type="component" value="Unassembled WGS sequence"/>
</dbReference>
<dbReference type="InterPro" id="IPR003000">
    <property type="entry name" value="Sirtuin"/>
</dbReference>
<evidence type="ECO:0000256" key="4">
    <source>
        <dbReference type="PROSITE-ProRule" id="PRU00236"/>
    </source>
</evidence>
<accession>A0A921E851</accession>
<dbReference type="GO" id="GO:0017136">
    <property type="term" value="F:histone deacetylase activity, NAD-dependent"/>
    <property type="evidence" value="ECO:0007669"/>
    <property type="project" value="TreeGrafter"/>
</dbReference>
<keyword evidence="2" id="KW-0808">Transferase</keyword>
<keyword evidence="3" id="KW-0520">NAD</keyword>
<name>A0A921E851_9BACT</name>
<dbReference type="InterPro" id="IPR026590">
    <property type="entry name" value="Ssirtuin_cat_dom"/>
</dbReference>
<evidence type="ECO:0000256" key="1">
    <source>
        <dbReference type="ARBA" id="ARBA00012928"/>
    </source>
</evidence>
<dbReference type="SUPFAM" id="SSF52467">
    <property type="entry name" value="DHS-like NAD/FAD-binding domain"/>
    <property type="match status" value="1"/>
</dbReference>
<protein>
    <recommendedName>
        <fullName evidence="1">protein acetyllysine N-acetyltransferase</fullName>
        <ecNumber evidence="1">2.3.1.286</ecNumber>
    </recommendedName>
</protein>
<evidence type="ECO:0000256" key="2">
    <source>
        <dbReference type="ARBA" id="ARBA00022679"/>
    </source>
</evidence>
<evidence type="ECO:0000313" key="7">
    <source>
        <dbReference type="Proteomes" id="UP000711407"/>
    </source>
</evidence>
<dbReference type="PANTHER" id="PTHR11085:SF4">
    <property type="entry name" value="NAD-DEPENDENT PROTEIN DEACYLASE"/>
    <property type="match status" value="1"/>
</dbReference>
<reference evidence="6" key="1">
    <citation type="journal article" date="2021" name="PeerJ">
        <title>Extensive microbial diversity within the chicken gut microbiome revealed by metagenomics and culture.</title>
        <authorList>
            <person name="Gilroy R."/>
            <person name="Ravi A."/>
            <person name="Getino M."/>
            <person name="Pursley I."/>
            <person name="Horton D.L."/>
            <person name="Alikhan N.F."/>
            <person name="Baker D."/>
            <person name="Gharbi K."/>
            <person name="Hall N."/>
            <person name="Watson M."/>
            <person name="Adriaenssens E.M."/>
            <person name="Foster-Nyarko E."/>
            <person name="Jarju S."/>
            <person name="Secka A."/>
            <person name="Antonio M."/>
            <person name="Oren A."/>
            <person name="Chaudhuri R.R."/>
            <person name="La Ragione R."/>
            <person name="Hildebrand F."/>
            <person name="Pallen M.J."/>
        </authorList>
    </citation>
    <scope>NUCLEOTIDE SEQUENCE</scope>
    <source>
        <strain evidence="6">4100</strain>
    </source>
</reference>
<dbReference type="EMBL" id="DYXT01000016">
    <property type="protein sequence ID" value="HJE38511.1"/>
    <property type="molecule type" value="Genomic_DNA"/>
</dbReference>
<dbReference type="GO" id="GO:0070403">
    <property type="term" value="F:NAD+ binding"/>
    <property type="evidence" value="ECO:0007669"/>
    <property type="project" value="InterPro"/>
</dbReference>
<dbReference type="Gene3D" id="3.40.50.1220">
    <property type="entry name" value="TPP-binding domain"/>
    <property type="match status" value="1"/>
</dbReference>